<feature type="chain" id="PRO_5029006958" evidence="1">
    <location>
        <begin position="29"/>
        <end position="238"/>
    </location>
</feature>
<dbReference type="KEGG" id="stim:H1B31_05200"/>
<dbReference type="PANTHER" id="PTHR34387">
    <property type="entry name" value="SLR1258 PROTEIN"/>
    <property type="match status" value="1"/>
</dbReference>
<dbReference type="InterPro" id="IPR052022">
    <property type="entry name" value="26kDa_periplasmic_antigen"/>
</dbReference>
<dbReference type="RefSeq" id="WP_185981143.1">
    <property type="nucleotide sequence ID" value="NZ_CP060204.1"/>
</dbReference>
<feature type="signal peptide" evidence="1">
    <location>
        <begin position="1"/>
        <end position="28"/>
    </location>
</feature>
<dbReference type="PANTHER" id="PTHR34387:SF1">
    <property type="entry name" value="PERIPLASMIC IMMUNOGENIC PROTEIN"/>
    <property type="match status" value="1"/>
</dbReference>
<protein>
    <submittedName>
        <fullName evidence="2">SIMPL domain-containing protein</fullName>
    </submittedName>
</protein>
<dbReference type="Proteomes" id="UP000515480">
    <property type="component" value="Chromosome"/>
</dbReference>
<dbReference type="InterPro" id="IPR007497">
    <property type="entry name" value="SIMPL/DUF541"/>
</dbReference>
<accession>A0A7G7VMI0</accession>
<gene>
    <name evidence="2" type="ORF">H1B31_05200</name>
</gene>
<name>A0A7G7VMI0_9FIRM</name>
<evidence type="ECO:0000313" key="3">
    <source>
        <dbReference type="Proteomes" id="UP000515480"/>
    </source>
</evidence>
<evidence type="ECO:0000313" key="2">
    <source>
        <dbReference type="EMBL" id="QNH55323.1"/>
    </source>
</evidence>
<dbReference type="GO" id="GO:0006974">
    <property type="term" value="P:DNA damage response"/>
    <property type="evidence" value="ECO:0007669"/>
    <property type="project" value="TreeGrafter"/>
</dbReference>
<reference evidence="2 3" key="1">
    <citation type="submission" date="2020-07" db="EMBL/GenBank/DDBJ databases">
        <title>Complete genome and description of Selenomonas timonensis sp. nov., a new bacterium isolated from a gingivitis subject.</title>
        <authorList>
            <person name="Antezack A."/>
        </authorList>
    </citation>
    <scope>NUCLEOTIDE SEQUENCE [LARGE SCALE GENOMIC DNA]</scope>
    <source>
        <strain evidence="2 3">Marseille-Q3039</strain>
    </source>
</reference>
<organism evidence="2 3">
    <name type="scientific">Selenomonas timonae</name>
    <dbReference type="NCBI Taxonomy" id="2754044"/>
    <lineage>
        <taxon>Bacteria</taxon>
        <taxon>Bacillati</taxon>
        <taxon>Bacillota</taxon>
        <taxon>Negativicutes</taxon>
        <taxon>Selenomonadales</taxon>
        <taxon>Selenomonadaceae</taxon>
        <taxon>Selenomonas</taxon>
    </lineage>
</organism>
<keyword evidence="1" id="KW-0732">Signal</keyword>
<keyword evidence="3" id="KW-1185">Reference proteome</keyword>
<sequence>MKRISLGSLVCAAIFALAIVLPTGTAAAEEMMPTLTMNGFGVARMAPDMAEVTLGVITEARDAAKAHADNAAQATQVQSALKALGIAERDIQTTRYDFSPIYDVKDNGRSVTTGYTVTNAVVVKVRNLTNVGKVIDTALANGANRVDSLEFSASDPSAAKNAALADAARDARSKADAVARALGVRIVRILNVHADTQSHTSHNYMPMMMAKEAYDAATPITAGELSFEASASITYVIE</sequence>
<dbReference type="AlphaFoldDB" id="A0A7G7VMI0"/>
<evidence type="ECO:0000256" key="1">
    <source>
        <dbReference type="SAM" id="SignalP"/>
    </source>
</evidence>
<proteinExistence type="predicted"/>
<dbReference type="Gene3D" id="3.30.70.2970">
    <property type="entry name" value="Protein of unknown function (DUF541), domain 2"/>
    <property type="match status" value="1"/>
</dbReference>
<dbReference type="Gene3D" id="3.30.110.170">
    <property type="entry name" value="Protein of unknown function (DUF541), domain 1"/>
    <property type="match status" value="1"/>
</dbReference>
<dbReference type="EMBL" id="CP060204">
    <property type="protein sequence ID" value="QNH55323.1"/>
    <property type="molecule type" value="Genomic_DNA"/>
</dbReference>
<dbReference type="Pfam" id="PF04402">
    <property type="entry name" value="SIMPL"/>
    <property type="match status" value="1"/>
</dbReference>